<evidence type="ECO:0000256" key="1">
    <source>
        <dbReference type="SAM" id="MobiDB-lite"/>
    </source>
</evidence>
<reference evidence="2" key="2">
    <citation type="journal article" date="2015" name="Data Brief">
        <title>Shoot transcriptome of the giant reed, Arundo donax.</title>
        <authorList>
            <person name="Barrero R.A."/>
            <person name="Guerrero F.D."/>
            <person name="Moolhuijzen P."/>
            <person name="Goolsby J.A."/>
            <person name="Tidwell J."/>
            <person name="Bellgard S.E."/>
            <person name="Bellgard M.I."/>
        </authorList>
    </citation>
    <scope>NUCLEOTIDE SEQUENCE</scope>
    <source>
        <tissue evidence="2">Shoot tissue taken approximately 20 cm above the soil surface</tissue>
    </source>
</reference>
<dbReference type="AlphaFoldDB" id="A0A0A9F9H5"/>
<reference evidence="2" key="1">
    <citation type="submission" date="2014-09" db="EMBL/GenBank/DDBJ databases">
        <authorList>
            <person name="Magalhaes I.L.F."/>
            <person name="Oliveira U."/>
            <person name="Santos F.R."/>
            <person name="Vidigal T.H.D.A."/>
            <person name="Brescovit A.D."/>
            <person name="Santos A.J."/>
        </authorList>
    </citation>
    <scope>NUCLEOTIDE SEQUENCE</scope>
    <source>
        <tissue evidence="2">Shoot tissue taken approximately 20 cm above the soil surface</tissue>
    </source>
</reference>
<evidence type="ECO:0000313" key="2">
    <source>
        <dbReference type="EMBL" id="JAE09665.1"/>
    </source>
</evidence>
<feature type="compositionally biased region" description="Low complexity" evidence="1">
    <location>
        <begin position="1"/>
        <end position="12"/>
    </location>
</feature>
<name>A0A0A9F9H5_ARUDO</name>
<sequence>MGLMAAARRSAAAGGGGGGGRRRRKGRRVWMREGSGCGLVCMGGGERD</sequence>
<feature type="region of interest" description="Disordered" evidence="1">
    <location>
        <begin position="1"/>
        <end position="28"/>
    </location>
</feature>
<accession>A0A0A9F9H5</accession>
<protein>
    <submittedName>
        <fullName evidence="2">Uncharacterized protein</fullName>
    </submittedName>
</protein>
<dbReference type="EMBL" id="GBRH01188231">
    <property type="protein sequence ID" value="JAE09665.1"/>
    <property type="molecule type" value="Transcribed_RNA"/>
</dbReference>
<proteinExistence type="predicted"/>
<organism evidence="2">
    <name type="scientific">Arundo donax</name>
    <name type="common">Giant reed</name>
    <name type="synonym">Donax arundinaceus</name>
    <dbReference type="NCBI Taxonomy" id="35708"/>
    <lineage>
        <taxon>Eukaryota</taxon>
        <taxon>Viridiplantae</taxon>
        <taxon>Streptophyta</taxon>
        <taxon>Embryophyta</taxon>
        <taxon>Tracheophyta</taxon>
        <taxon>Spermatophyta</taxon>
        <taxon>Magnoliopsida</taxon>
        <taxon>Liliopsida</taxon>
        <taxon>Poales</taxon>
        <taxon>Poaceae</taxon>
        <taxon>PACMAD clade</taxon>
        <taxon>Arundinoideae</taxon>
        <taxon>Arundineae</taxon>
        <taxon>Arundo</taxon>
    </lineage>
</organism>